<dbReference type="PANTHER" id="PTHR33164:SF106">
    <property type="entry name" value="TRANSCRIPTIONAL REGULATORY PROTEIN"/>
    <property type="match status" value="1"/>
</dbReference>
<sequence>MTKRGADESPPRRTELERQLSADIRAITARSDRVGRHYARVNDVSNSDFHALLHIMVAETAGQPLTLAQLRQRMDVSPPAITYLVDRMIEAGHIRREPDPEDRRKWLLRYETRGMTLAHTFFTPLGTHIREALAEMPDKDLVAAHRVFLAMIDAMAKFEDQLAVPEHHEESAELGRGSSSPGRRRQGAARSDTRGR</sequence>
<evidence type="ECO:0000256" key="1">
    <source>
        <dbReference type="SAM" id="MobiDB-lite"/>
    </source>
</evidence>
<dbReference type="PROSITE" id="PS50995">
    <property type="entry name" value="HTH_MARR_2"/>
    <property type="match status" value="1"/>
</dbReference>
<comment type="caution">
    <text evidence="3">The sequence shown here is derived from an EMBL/GenBank/DDBJ whole genome shotgun (WGS) entry which is preliminary data.</text>
</comment>
<dbReference type="GO" id="GO:0003700">
    <property type="term" value="F:DNA-binding transcription factor activity"/>
    <property type="evidence" value="ECO:0007669"/>
    <property type="project" value="InterPro"/>
</dbReference>
<evidence type="ECO:0000313" key="4">
    <source>
        <dbReference type="Proteomes" id="UP001229081"/>
    </source>
</evidence>
<reference evidence="3" key="1">
    <citation type="submission" date="2023-06" db="EMBL/GenBank/DDBJ databases">
        <title>Identification of two novel mycobacterium reveal diversities and complexities of Mycobacterium gordonae clade.</title>
        <authorList>
            <person name="Matsumoto Y."/>
            <person name="Nakamura S."/>
            <person name="Motooka D."/>
            <person name="Fukushima K."/>
        </authorList>
    </citation>
    <scope>NUCLEOTIDE SEQUENCE</scope>
    <source>
        <strain evidence="3">TY812</strain>
    </source>
</reference>
<dbReference type="InterPro" id="IPR036388">
    <property type="entry name" value="WH-like_DNA-bd_sf"/>
</dbReference>
<protein>
    <submittedName>
        <fullName evidence="3">MarR family winged helix-turn-helix transcriptional regulator</fullName>
    </submittedName>
</protein>
<dbReference type="Gene3D" id="1.10.10.10">
    <property type="entry name" value="Winged helix-like DNA-binding domain superfamily/Winged helix DNA-binding domain"/>
    <property type="match status" value="1"/>
</dbReference>
<evidence type="ECO:0000259" key="2">
    <source>
        <dbReference type="PROSITE" id="PS50995"/>
    </source>
</evidence>
<dbReference type="AlphaFoldDB" id="A0A4R5WWX0"/>
<dbReference type="InterPro" id="IPR000835">
    <property type="entry name" value="HTH_MarR-typ"/>
</dbReference>
<dbReference type="Proteomes" id="UP001229081">
    <property type="component" value="Unassembled WGS sequence"/>
</dbReference>
<dbReference type="PANTHER" id="PTHR33164">
    <property type="entry name" value="TRANSCRIPTIONAL REGULATOR, MARR FAMILY"/>
    <property type="match status" value="1"/>
</dbReference>
<dbReference type="Pfam" id="PF12802">
    <property type="entry name" value="MarR_2"/>
    <property type="match status" value="1"/>
</dbReference>
<dbReference type="RefSeq" id="WP_133436696.1">
    <property type="nucleotide sequence ID" value="NZ_JAUFSA010000001.1"/>
</dbReference>
<organism evidence="3 4">
    <name type="scientific">Mycobacterium paragordonae</name>
    <dbReference type="NCBI Taxonomy" id="1389713"/>
    <lineage>
        <taxon>Bacteria</taxon>
        <taxon>Bacillati</taxon>
        <taxon>Actinomycetota</taxon>
        <taxon>Actinomycetes</taxon>
        <taxon>Mycobacteriales</taxon>
        <taxon>Mycobacteriaceae</taxon>
        <taxon>Mycobacterium</taxon>
    </lineage>
</organism>
<feature type="compositionally biased region" description="Basic and acidic residues" evidence="1">
    <location>
        <begin position="164"/>
        <end position="173"/>
    </location>
</feature>
<feature type="domain" description="HTH marR-type" evidence="2">
    <location>
        <begin position="13"/>
        <end position="157"/>
    </location>
</feature>
<dbReference type="SMART" id="SM00347">
    <property type="entry name" value="HTH_MARR"/>
    <property type="match status" value="1"/>
</dbReference>
<gene>
    <name evidence="3" type="ORF">QXL92_14850</name>
</gene>
<dbReference type="GO" id="GO:0006950">
    <property type="term" value="P:response to stress"/>
    <property type="evidence" value="ECO:0007669"/>
    <property type="project" value="TreeGrafter"/>
</dbReference>
<feature type="region of interest" description="Disordered" evidence="1">
    <location>
        <begin position="164"/>
        <end position="196"/>
    </location>
</feature>
<proteinExistence type="predicted"/>
<evidence type="ECO:0000313" key="3">
    <source>
        <dbReference type="EMBL" id="MDP7736019.1"/>
    </source>
</evidence>
<dbReference type="InterPro" id="IPR036390">
    <property type="entry name" value="WH_DNA-bd_sf"/>
</dbReference>
<accession>A0A4R5WWX0</accession>
<dbReference type="InterPro" id="IPR039422">
    <property type="entry name" value="MarR/SlyA-like"/>
</dbReference>
<dbReference type="SUPFAM" id="SSF46785">
    <property type="entry name" value="Winged helix' DNA-binding domain"/>
    <property type="match status" value="1"/>
</dbReference>
<name>A0A4R5WWX0_9MYCO</name>
<dbReference type="EMBL" id="JAUFSA010000001">
    <property type="protein sequence ID" value="MDP7736019.1"/>
    <property type="molecule type" value="Genomic_DNA"/>
</dbReference>